<protein>
    <submittedName>
        <fullName evidence="1">Apolipoprotein B-100</fullName>
    </submittedName>
</protein>
<keyword evidence="2" id="KW-1185">Reference proteome</keyword>
<organism evidence="1 2">
    <name type="scientific">Nephila pilipes</name>
    <name type="common">Giant wood spider</name>
    <name type="synonym">Nephila maculata</name>
    <dbReference type="NCBI Taxonomy" id="299642"/>
    <lineage>
        <taxon>Eukaryota</taxon>
        <taxon>Metazoa</taxon>
        <taxon>Ecdysozoa</taxon>
        <taxon>Arthropoda</taxon>
        <taxon>Chelicerata</taxon>
        <taxon>Arachnida</taxon>
        <taxon>Araneae</taxon>
        <taxon>Araneomorphae</taxon>
        <taxon>Entelegynae</taxon>
        <taxon>Araneoidea</taxon>
        <taxon>Nephilidae</taxon>
        <taxon>Nephila</taxon>
    </lineage>
</organism>
<evidence type="ECO:0000313" key="1">
    <source>
        <dbReference type="EMBL" id="GFT03878.1"/>
    </source>
</evidence>
<proteinExistence type="predicted"/>
<comment type="caution">
    <text evidence="1">The sequence shown here is derived from an EMBL/GenBank/DDBJ whole genome shotgun (WGS) entry which is preliminary data.</text>
</comment>
<accession>A0A8X6NAD2</accession>
<dbReference type="AlphaFoldDB" id="A0A8X6NAD2"/>
<reference evidence="1" key="1">
    <citation type="submission" date="2020-08" db="EMBL/GenBank/DDBJ databases">
        <title>Multicomponent nature underlies the extraordinary mechanical properties of spider dragline silk.</title>
        <authorList>
            <person name="Kono N."/>
            <person name="Nakamura H."/>
            <person name="Mori M."/>
            <person name="Yoshida Y."/>
            <person name="Ohtoshi R."/>
            <person name="Malay A.D."/>
            <person name="Moran D.A.P."/>
            <person name="Tomita M."/>
            <person name="Numata K."/>
            <person name="Arakawa K."/>
        </authorList>
    </citation>
    <scope>NUCLEOTIDE SEQUENCE</scope>
</reference>
<sequence length="209" mass="24313">MPAQIGWWSKETSEDFKVEDKTLKLVIDVDMPKKMTTEDVIKKYTSIKSKDIEDLSTDVLTASISFYYPVAARKESVIFVGALIASDSKLTNRYHTECEIASSYHNLRFVTQTIYETKRDLTTIHHKSNFSHAPTETNAYNTIEFWKTYSKDKCSEAEFKHNFDSQVFDVSTNVSYKCNSDRKDMHTLMLHCLTNSTYWPMLNLEINRK</sequence>
<evidence type="ECO:0000313" key="2">
    <source>
        <dbReference type="Proteomes" id="UP000887013"/>
    </source>
</evidence>
<gene>
    <name evidence="1" type="primary">APOB</name>
    <name evidence="1" type="ORF">NPIL_60401</name>
</gene>
<dbReference type="Proteomes" id="UP000887013">
    <property type="component" value="Unassembled WGS sequence"/>
</dbReference>
<dbReference type="EMBL" id="BMAW01102359">
    <property type="protein sequence ID" value="GFT03878.1"/>
    <property type="molecule type" value="Genomic_DNA"/>
</dbReference>
<name>A0A8X6NAD2_NEPPI</name>